<evidence type="ECO:0000313" key="1">
    <source>
        <dbReference type="EMBL" id="GAJ17896.1"/>
    </source>
</evidence>
<comment type="caution">
    <text evidence="1">The sequence shown here is derived from an EMBL/GenBank/DDBJ whole genome shotgun (WGS) entry which is preliminary data.</text>
</comment>
<dbReference type="EMBL" id="BARW01043120">
    <property type="protein sequence ID" value="GAJ17896.1"/>
    <property type="molecule type" value="Genomic_DNA"/>
</dbReference>
<accession>X1VNL3</accession>
<dbReference type="AlphaFoldDB" id="X1VNL3"/>
<feature type="non-terminal residue" evidence="1">
    <location>
        <position position="42"/>
    </location>
</feature>
<feature type="non-terminal residue" evidence="1">
    <location>
        <position position="1"/>
    </location>
</feature>
<sequence>QYNEDGSIFNWSHNYHNNPYMTLYENLSVMRRDRFIGNAMVQ</sequence>
<organism evidence="1">
    <name type="scientific">marine sediment metagenome</name>
    <dbReference type="NCBI Taxonomy" id="412755"/>
    <lineage>
        <taxon>unclassified sequences</taxon>
        <taxon>metagenomes</taxon>
        <taxon>ecological metagenomes</taxon>
    </lineage>
</organism>
<protein>
    <submittedName>
        <fullName evidence="1">Uncharacterized protein</fullName>
    </submittedName>
</protein>
<name>X1VNL3_9ZZZZ</name>
<reference evidence="1" key="1">
    <citation type="journal article" date="2014" name="Front. Microbiol.">
        <title>High frequency of phylogenetically diverse reductive dehalogenase-homologous genes in deep subseafloor sedimentary metagenomes.</title>
        <authorList>
            <person name="Kawai M."/>
            <person name="Futagami T."/>
            <person name="Toyoda A."/>
            <person name="Takaki Y."/>
            <person name="Nishi S."/>
            <person name="Hori S."/>
            <person name="Arai W."/>
            <person name="Tsubouchi T."/>
            <person name="Morono Y."/>
            <person name="Uchiyama I."/>
            <person name="Ito T."/>
            <person name="Fujiyama A."/>
            <person name="Inagaki F."/>
            <person name="Takami H."/>
        </authorList>
    </citation>
    <scope>NUCLEOTIDE SEQUENCE</scope>
    <source>
        <strain evidence="1">Expedition CK06-06</strain>
    </source>
</reference>
<proteinExistence type="predicted"/>
<gene>
    <name evidence="1" type="ORF">S12H4_63405</name>
</gene>